<dbReference type="InterPro" id="IPR003594">
    <property type="entry name" value="HATPase_dom"/>
</dbReference>
<gene>
    <name evidence="10" type="ordered locus">Ngar_c21530</name>
</gene>
<dbReference type="GeneID" id="13796016"/>
<dbReference type="SMART" id="SM00388">
    <property type="entry name" value="HisKA"/>
    <property type="match status" value="1"/>
</dbReference>
<dbReference type="HOGENOM" id="CLU_481147_0_0_2"/>
<evidence type="ECO:0000256" key="5">
    <source>
        <dbReference type="ARBA" id="ARBA00022777"/>
    </source>
</evidence>
<feature type="compositionally biased region" description="Polar residues" evidence="7">
    <location>
        <begin position="149"/>
        <end position="162"/>
    </location>
</feature>
<dbReference type="PRINTS" id="PR00344">
    <property type="entry name" value="BCTRLSENSOR"/>
</dbReference>
<dbReference type="CDD" id="cd00082">
    <property type="entry name" value="HisKA"/>
    <property type="match status" value="1"/>
</dbReference>
<keyword evidence="4" id="KW-0808">Transferase</keyword>
<keyword evidence="8" id="KW-0472">Membrane</keyword>
<dbReference type="InterPro" id="IPR005467">
    <property type="entry name" value="His_kinase_dom"/>
</dbReference>
<proteinExistence type="predicted"/>
<feature type="transmembrane region" description="Helical" evidence="8">
    <location>
        <begin position="125"/>
        <end position="144"/>
    </location>
</feature>
<feature type="transmembrane region" description="Helical" evidence="8">
    <location>
        <begin position="208"/>
        <end position="233"/>
    </location>
</feature>
<reference evidence="10 11" key="1">
    <citation type="journal article" date="2012" name="Environ. Microbiol.">
        <title>The genome of the ammonia-oxidizing Candidatus Nitrososphaera gargensis: insights into metabolic versatility and environmental adaptations.</title>
        <authorList>
            <person name="Spang A."/>
            <person name="Poehlein A."/>
            <person name="Offre P."/>
            <person name="Zumbragel S."/>
            <person name="Haider S."/>
            <person name="Rychlik N."/>
            <person name="Nowka B."/>
            <person name="Schmeisser C."/>
            <person name="Lebedeva E.V."/>
            <person name="Rattei T."/>
            <person name="Bohm C."/>
            <person name="Schmid M."/>
            <person name="Galushko A."/>
            <person name="Hatzenpichler R."/>
            <person name="Weinmaier T."/>
            <person name="Daniel R."/>
            <person name="Schleper C."/>
            <person name="Spieck E."/>
            <person name="Streit W."/>
            <person name="Wagner M."/>
        </authorList>
    </citation>
    <scope>NUCLEOTIDE SEQUENCE [LARGE SCALE GENOMIC DNA]</scope>
    <source>
        <strain evidence="11">Ga9.2</strain>
    </source>
</reference>
<evidence type="ECO:0000256" key="8">
    <source>
        <dbReference type="SAM" id="Phobius"/>
    </source>
</evidence>
<feature type="transmembrane region" description="Helical" evidence="8">
    <location>
        <begin position="24"/>
        <end position="43"/>
    </location>
</feature>
<name>K0IJ06_NITGG</name>
<dbReference type="KEGG" id="nga:Ngar_c21530"/>
<sequence length="596" mass="67258">MSDDMNVTTTTRTTMTTSDTKRILLKYTIIPSILLSIVAIFALDLNAWKTSDVHHFYFEMFAVVLAAIFAFYCLLRAYKLDDRFYLFFGLGFLASTSFDLFHAIVAFSSAGNHQFLQHFIPQTWFAGRTFISAMMVIAIVKYSYNNSLRPPSSPNTSRTASPHHNDHNNKRQVLPLPPFEEKKESNAYANSDSAFSSHSFPSPSLRSIVFAILLLVFTSSIVFILSLFTILPFVTISNDLFHRPYEIPAIVLFSIALLFFYKKRAYRANDVFYKGLILSLIVDIFSQIIMSYSAASFDTAHNIAHILKVIAYSINVLSLASSNIQYNVKLKEREATIRQQYELLQAHEKIQREFINIAAHELRTPIQPILMNSEALMRKLPENERVSIIARNAARLQQLTSDILDVARIESQTLKLNLGRFSLKQVTLQLVNDYKEHIVDKDKVKLHCQFESDQDDGSSSDGNEIYVEGDKARITQVLSNLLTNAISFTKEGAILVTVEKKKDEKEQDAVLVSVKDTGTGIDTEILPRLFTKFASKSLSGTGLGLFISKSIVEAHGGRIWAENNSNGKGATFSFSLPAHQTHIQTPRFNTYCEMTK</sequence>
<evidence type="ECO:0000256" key="7">
    <source>
        <dbReference type="SAM" id="MobiDB-lite"/>
    </source>
</evidence>
<dbReference type="STRING" id="1237085.Ngar_c21530"/>
<dbReference type="SMART" id="SM00387">
    <property type="entry name" value="HATPase_c"/>
    <property type="match status" value="1"/>
</dbReference>
<keyword evidence="11" id="KW-1185">Reference proteome</keyword>
<dbReference type="AlphaFoldDB" id="K0IJ06"/>
<evidence type="ECO:0000313" key="11">
    <source>
        <dbReference type="Proteomes" id="UP000008037"/>
    </source>
</evidence>
<accession>K0IJ06</accession>
<feature type="transmembrane region" description="Helical" evidence="8">
    <location>
        <begin position="245"/>
        <end position="261"/>
    </location>
</feature>
<dbReference type="RefSeq" id="WP_015019618.1">
    <property type="nucleotide sequence ID" value="NC_018719.1"/>
</dbReference>
<dbReference type="Gene3D" id="3.30.565.10">
    <property type="entry name" value="Histidine kinase-like ATPase, C-terminal domain"/>
    <property type="match status" value="1"/>
</dbReference>
<feature type="region of interest" description="Disordered" evidence="7">
    <location>
        <begin position="149"/>
        <end position="173"/>
    </location>
</feature>
<dbReference type="BioCyc" id="CNIT1237085:G1324-2151-MONOMER"/>
<dbReference type="PANTHER" id="PTHR43711">
    <property type="entry name" value="TWO-COMPONENT HISTIDINE KINASE"/>
    <property type="match status" value="1"/>
</dbReference>
<evidence type="ECO:0000256" key="4">
    <source>
        <dbReference type="ARBA" id="ARBA00022679"/>
    </source>
</evidence>
<dbReference type="EC" id="2.7.13.3" evidence="2"/>
<dbReference type="SUPFAM" id="SSF55874">
    <property type="entry name" value="ATPase domain of HSP90 chaperone/DNA topoisomerase II/histidine kinase"/>
    <property type="match status" value="1"/>
</dbReference>
<dbReference type="Pfam" id="PF00512">
    <property type="entry name" value="HisKA"/>
    <property type="match status" value="1"/>
</dbReference>
<dbReference type="PATRIC" id="fig|1237085.11.peg.2133"/>
<evidence type="ECO:0000256" key="6">
    <source>
        <dbReference type="ARBA" id="ARBA00023012"/>
    </source>
</evidence>
<protein>
    <recommendedName>
        <fullName evidence="2">histidine kinase</fullName>
        <ecNumber evidence="2">2.7.13.3</ecNumber>
    </recommendedName>
</protein>
<feature type="transmembrane region" description="Helical" evidence="8">
    <location>
        <begin position="84"/>
        <end position="105"/>
    </location>
</feature>
<feature type="transmembrane region" description="Helical" evidence="8">
    <location>
        <begin position="55"/>
        <end position="75"/>
    </location>
</feature>
<dbReference type="InterPro" id="IPR050736">
    <property type="entry name" value="Sensor_HK_Regulatory"/>
</dbReference>
<feature type="transmembrane region" description="Helical" evidence="8">
    <location>
        <begin position="273"/>
        <end position="295"/>
    </location>
</feature>
<evidence type="ECO:0000256" key="1">
    <source>
        <dbReference type="ARBA" id="ARBA00000085"/>
    </source>
</evidence>
<keyword evidence="3" id="KW-0597">Phosphoprotein</keyword>
<keyword evidence="5 10" id="KW-0418">Kinase</keyword>
<organism evidence="10 11">
    <name type="scientific">Nitrososphaera gargensis (strain Ga9.2)</name>
    <dbReference type="NCBI Taxonomy" id="1237085"/>
    <lineage>
        <taxon>Archaea</taxon>
        <taxon>Nitrososphaerota</taxon>
        <taxon>Nitrososphaeria</taxon>
        <taxon>Nitrososphaerales</taxon>
        <taxon>Nitrososphaeraceae</taxon>
        <taxon>Nitrososphaera</taxon>
    </lineage>
</organism>
<dbReference type="PROSITE" id="PS50109">
    <property type="entry name" value="HIS_KIN"/>
    <property type="match status" value="1"/>
</dbReference>
<keyword evidence="8" id="KW-0812">Transmembrane</keyword>
<dbReference type="InParanoid" id="K0IJ06"/>
<dbReference type="Gene3D" id="1.10.287.130">
    <property type="match status" value="1"/>
</dbReference>
<dbReference type="SUPFAM" id="SSF47384">
    <property type="entry name" value="Homodimeric domain of signal transducing histidine kinase"/>
    <property type="match status" value="1"/>
</dbReference>
<evidence type="ECO:0000313" key="10">
    <source>
        <dbReference type="EMBL" id="AFU59083.1"/>
    </source>
</evidence>
<dbReference type="EMBL" id="CP002408">
    <property type="protein sequence ID" value="AFU59083.1"/>
    <property type="molecule type" value="Genomic_DNA"/>
</dbReference>
<dbReference type="GO" id="GO:0000155">
    <property type="term" value="F:phosphorelay sensor kinase activity"/>
    <property type="evidence" value="ECO:0007669"/>
    <property type="project" value="InterPro"/>
</dbReference>
<dbReference type="Pfam" id="PF02518">
    <property type="entry name" value="HATPase_c"/>
    <property type="match status" value="1"/>
</dbReference>
<feature type="domain" description="Histidine kinase" evidence="9">
    <location>
        <begin position="357"/>
        <end position="580"/>
    </location>
</feature>
<dbReference type="OrthoDB" id="8127at2157"/>
<keyword evidence="8" id="KW-1133">Transmembrane helix</keyword>
<dbReference type="Proteomes" id="UP000008037">
    <property type="component" value="Chromosome"/>
</dbReference>
<dbReference type="InterPro" id="IPR036890">
    <property type="entry name" value="HATPase_C_sf"/>
</dbReference>
<dbReference type="PANTHER" id="PTHR43711:SF1">
    <property type="entry name" value="HISTIDINE KINASE 1"/>
    <property type="match status" value="1"/>
</dbReference>
<keyword evidence="6" id="KW-0902">Two-component regulatory system</keyword>
<evidence type="ECO:0000256" key="2">
    <source>
        <dbReference type="ARBA" id="ARBA00012438"/>
    </source>
</evidence>
<evidence type="ECO:0000259" key="9">
    <source>
        <dbReference type="PROSITE" id="PS50109"/>
    </source>
</evidence>
<comment type="catalytic activity">
    <reaction evidence="1">
        <text>ATP + protein L-histidine = ADP + protein N-phospho-L-histidine.</text>
        <dbReference type="EC" id="2.7.13.3"/>
    </reaction>
</comment>
<dbReference type="InterPro" id="IPR004358">
    <property type="entry name" value="Sig_transdc_His_kin-like_C"/>
</dbReference>
<evidence type="ECO:0000256" key="3">
    <source>
        <dbReference type="ARBA" id="ARBA00022553"/>
    </source>
</evidence>
<dbReference type="InterPro" id="IPR036097">
    <property type="entry name" value="HisK_dim/P_sf"/>
</dbReference>
<dbReference type="InterPro" id="IPR003661">
    <property type="entry name" value="HisK_dim/P_dom"/>
</dbReference>